<feature type="transmembrane region" description="Helical" evidence="1">
    <location>
        <begin position="6"/>
        <end position="26"/>
    </location>
</feature>
<dbReference type="Proteomes" id="UP000030184">
    <property type="component" value="Unassembled WGS sequence"/>
</dbReference>
<dbReference type="EMBL" id="BBNY01000003">
    <property type="protein sequence ID" value="GAL88486.1"/>
    <property type="molecule type" value="Genomic_DNA"/>
</dbReference>
<sequence length="40" mass="4838">MLFKKTIVFLITIIFIYFNIILKNVLNVYQAVKMLKFKVE</sequence>
<gene>
    <name evidence="2" type="ORF">JCM19301_3562</name>
    <name evidence="3" type="ORF">JCM19302_1680</name>
    <name evidence="4" type="ORF">JCM19538_2999</name>
</gene>
<evidence type="ECO:0000313" key="6">
    <source>
        <dbReference type="Proteomes" id="UP000030184"/>
    </source>
</evidence>
<dbReference type="EMBL" id="BBNR01000002">
    <property type="protein sequence ID" value="GAL65877.1"/>
    <property type="molecule type" value="Genomic_DNA"/>
</dbReference>
<reference evidence="6" key="1">
    <citation type="journal article" date="2014" name="Genome Announc.">
        <title>Draft Genome Sequence of Marine Flavobacterium Jejuia pallidilutea Strain 11shimoA1 and Pigmentation Mutants.</title>
        <authorList>
            <person name="Takatani N."/>
            <person name="Nakanishi M."/>
            <person name="Meirelles P."/>
            <person name="Mino S."/>
            <person name="Suda W."/>
            <person name="Oshima K."/>
            <person name="Hattori M."/>
            <person name="Ohkuma M."/>
            <person name="Hosokawa M."/>
            <person name="Miyashita K."/>
            <person name="Thompson F.L."/>
            <person name="Niwa A."/>
            <person name="Sawabe T."/>
            <person name="Sawabe T."/>
        </authorList>
    </citation>
    <scope>NUCLEOTIDE SEQUENCE [LARGE SCALE GENOMIC DNA]</scope>
    <source>
        <strain evidence="6">JCM 19538</strain>
    </source>
</reference>
<keyword evidence="6" id="KW-1185">Reference proteome</keyword>
<dbReference type="EMBL" id="BBNS01000013">
    <property type="protein sequence ID" value="GAL71511.1"/>
    <property type="molecule type" value="Genomic_DNA"/>
</dbReference>
<keyword evidence="1" id="KW-1133">Transmembrane helix</keyword>
<keyword evidence="1" id="KW-0472">Membrane</keyword>
<proteinExistence type="predicted"/>
<evidence type="ECO:0000256" key="1">
    <source>
        <dbReference type="SAM" id="Phobius"/>
    </source>
</evidence>
<accession>A0A090WEC6</accession>
<comment type="caution">
    <text evidence="2">The sequence shown here is derived from an EMBL/GenBank/DDBJ whole genome shotgun (WGS) entry which is preliminary data.</text>
</comment>
<evidence type="ECO:0000313" key="4">
    <source>
        <dbReference type="EMBL" id="GAL88486.1"/>
    </source>
</evidence>
<dbReference type="Proteomes" id="UP000029641">
    <property type="component" value="Unassembled WGS sequence"/>
</dbReference>
<evidence type="ECO:0000313" key="3">
    <source>
        <dbReference type="EMBL" id="GAL71511.1"/>
    </source>
</evidence>
<dbReference type="STRING" id="504487.JCM19538_2999"/>
<dbReference type="Proteomes" id="UP000029646">
    <property type="component" value="Unassembled WGS sequence"/>
</dbReference>
<evidence type="ECO:0000313" key="2">
    <source>
        <dbReference type="EMBL" id="GAL65877.1"/>
    </source>
</evidence>
<keyword evidence="1" id="KW-0812">Transmembrane</keyword>
<protein>
    <submittedName>
        <fullName evidence="2">Uncharacterized protein</fullName>
    </submittedName>
</protein>
<evidence type="ECO:0000313" key="5">
    <source>
        <dbReference type="Proteomes" id="UP000029641"/>
    </source>
</evidence>
<dbReference type="AlphaFoldDB" id="A0A090WEC6"/>
<organism evidence="2 5">
    <name type="scientific">Jejuia pallidilutea</name>
    <dbReference type="NCBI Taxonomy" id="504487"/>
    <lineage>
        <taxon>Bacteria</taxon>
        <taxon>Pseudomonadati</taxon>
        <taxon>Bacteroidota</taxon>
        <taxon>Flavobacteriia</taxon>
        <taxon>Flavobacteriales</taxon>
        <taxon>Flavobacteriaceae</taxon>
        <taxon>Jejuia</taxon>
    </lineage>
</organism>
<name>A0A090WEC6_9FLAO</name>